<feature type="domain" description="Helix-turn-helix" evidence="1">
    <location>
        <begin position="39"/>
        <end position="87"/>
    </location>
</feature>
<dbReference type="AlphaFoldDB" id="A0AAU8FM93"/>
<dbReference type="GO" id="GO:0003677">
    <property type="term" value="F:DNA binding"/>
    <property type="evidence" value="ECO:0007669"/>
    <property type="project" value="InterPro"/>
</dbReference>
<dbReference type="Pfam" id="PF12728">
    <property type="entry name" value="HTH_17"/>
    <property type="match status" value="1"/>
</dbReference>
<gene>
    <name evidence="2" type="ORF">ABV298_03355</name>
</gene>
<dbReference type="NCBIfam" id="TIGR01764">
    <property type="entry name" value="excise"/>
    <property type="match status" value="1"/>
</dbReference>
<proteinExistence type="predicted"/>
<protein>
    <submittedName>
        <fullName evidence="2">Helix-turn-helix domain-containing protein</fullName>
    </submittedName>
</protein>
<evidence type="ECO:0000313" key="2">
    <source>
        <dbReference type="EMBL" id="XCH25479.1"/>
    </source>
</evidence>
<dbReference type="EMBL" id="CP159289">
    <property type="protein sequence ID" value="XCH25479.1"/>
    <property type="molecule type" value="Genomic_DNA"/>
</dbReference>
<evidence type="ECO:0000259" key="1">
    <source>
        <dbReference type="Pfam" id="PF12728"/>
    </source>
</evidence>
<reference evidence="2" key="1">
    <citation type="submission" date="2024-06" db="EMBL/GenBank/DDBJ databases">
        <title>Sequencing and assembly of the genome of Dyadobacter sp. strain 676, a symbiont of Cyamopsis tetragonoloba.</title>
        <authorList>
            <person name="Guro P."/>
            <person name="Sazanova A."/>
            <person name="Kuznetsova I."/>
            <person name="Belimov A."/>
            <person name="Safronova V."/>
        </authorList>
    </citation>
    <scope>NUCLEOTIDE SEQUENCE</scope>
    <source>
        <strain evidence="2">676</strain>
    </source>
</reference>
<sequence length="115" mass="13591">MDQMTFEQLPQVVGEIRERLLRIEDQLEALLCSEKTPSYLSISEAAEFLNLAKSTLYIKVCRMEIPVHKKGKRLYFDRAELHQWIKNSRRKTSDELHAEADQYLKLPTNKRRIIS</sequence>
<dbReference type="InterPro" id="IPR010093">
    <property type="entry name" value="SinI_DNA-bd"/>
</dbReference>
<dbReference type="InterPro" id="IPR041657">
    <property type="entry name" value="HTH_17"/>
</dbReference>
<dbReference type="RefSeq" id="WP_353720779.1">
    <property type="nucleotide sequence ID" value="NZ_CP159289.1"/>
</dbReference>
<name>A0AAU8FM93_9BACT</name>
<dbReference type="InterPro" id="IPR036388">
    <property type="entry name" value="WH-like_DNA-bd_sf"/>
</dbReference>
<organism evidence="2">
    <name type="scientific">Dyadobacter sp. 676</name>
    <dbReference type="NCBI Taxonomy" id="3088362"/>
    <lineage>
        <taxon>Bacteria</taxon>
        <taxon>Pseudomonadati</taxon>
        <taxon>Bacteroidota</taxon>
        <taxon>Cytophagia</taxon>
        <taxon>Cytophagales</taxon>
        <taxon>Spirosomataceae</taxon>
        <taxon>Dyadobacter</taxon>
    </lineage>
</organism>
<dbReference type="Gene3D" id="1.10.10.10">
    <property type="entry name" value="Winged helix-like DNA-binding domain superfamily/Winged helix DNA-binding domain"/>
    <property type="match status" value="1"/>
</dbReference>
<accession>A0AAU8FM93</accession>